<dbReference type="GO" id="GO:0033615">
    <property type="term" value="P:mitochondrial proton-transporting ATP synthase complex assembly"/>
    <property type="evidence" value="ECO:0007669"/>
    <property type="project" value="TreeGrafter"/>
</dbReference>
<protein>
    <submittedName>
        <fullName evidence="1">Uncharacterized protein</fullName>
    </submittedName>
</protein>
<reference evidence="1 2" key="1">
    <citation type="journal article" date="2016" name="Proc. Natl. Acad. Sci. U.S.A.">
        <title>Lipid metabolic changes in an early divergent fungus govern the establishment of a mutualistic symbiosis with endobacteria.</title>
        <authorList>
            <person name="Lastovetsky O.A."/>
            <person name="Gaspar M.L."/>
            <person name="Mondo S.J."/>
            <person name="LaButti K.M."/>
            <person name="Sandor L."/>
            <person name="Grigoriev I.V."/>
            <person name="Henry S.A."/>
            <person name="Pawlowska T.E."/>
        </authorList>
    </citation>
    <scope>NUCLEOTIDE SEQUENCE [LARGE SCALE GENOMIC DNA]</scope>
    <source>
        <strain evidence="1 2">ATCC 11559</strain>
    </source>
</reference>
<accession>A0A1X0S4K8</accession>
<dbReference type="Gene3D" id="3.40.30.10">
    <property type="entry name" value="Glutaredoxin"/>
    <property type="match status" value="1"/>
</dbReference>
<dbReference type="PANTHER" id="PTHR28106">
    <property type="entry name" value="MITOCHONDRIAL ATPASE COMPLEX SUBUNIT ATP10"/>
    <property type="match status" value="1"/>
</dbReference>
<dbReference type="PANTHER" id="PTHR28106:SF1">
    <property type="entry name" value="MITOCHONDRIAL ATPASE COMPLEX SUBUNIT ATP10"/>
    <property type="match status" value="1"/>
</dbReference>
<organism evidence="1 2">
    <name type="scientific">Rhizopus microsporus</name>
    <dbReference type="NCBI Taxonomy" id="58291"/>
    <lineage>
        <taxon>Eukaryota</taxon>
        <taxon>Fungi</taxon>
        <taxon>Fungi incertae sedis</taxon>
        <taxon>Mucoromycota</taxon>
        <taxon>Mucoromycotina</taxon>
        <taxon>Mucoromycetes</taxon>
        <taxon>Mucorales</taxon>
        <taxon>Mucorineae</taxon>
        <taxon>Rhizopodaceae</taxon>
        <taxon>Rhizopus</taxon>
    </lineage>
</organism>
<dbReference type="EMBL" id="KV921316">
    <property type="protein sequence ID" value="ORE19129.1"/>
    <property type="molecule type" value="Genomic_DNA"/>
</dbReference>
<dbReference type="OMA" id="YFPNFHG"/>
<dbReference type="GO" id="GO:0005743">
    <property type="term" value="C:mitochondrial inner membrane"/>
    <property type="evidence" value="ECO:0007669"/>
    <property type="project" value="TreeGrafter"/>
</dbReference>
<dbReference type="Pfam" id="PF05176">
    <property type="entry name" value="ATP-synt_10"/>
    <property type="match status" value="1"/>
</dbReference>
<name>A0A1X0S4K8_RHIZD</name>
<dbReference type="Proteomes" id="UP000242381">
    <property type="component" value="Unassembled WGS sequence"/>
</dbReference>
<dbReference type="VEuPathDB" id="FungiDB:BCV72DRAFT_195848"/>
<dbReference type="VEuPathDB" id="FungiDB:BCV72DRAFT_198903"/>
<proteinExistence type="predicted"/>
<dbReference type="InterPro" id="IPR036249">
    <property type="entry name" value="Thioredoxin-like_sf"/>
</dbReference>
<evidence type="ECO:0000313" key="1">
    <source>
        <dbReference type="EMBL" id="ORE19129.1"/>
    </source>
</evidence>
<gene>
    <name evidence="1" type="ORF">BCV71DRAFT_105075</name>
</gene>
<dbReference type="InterPro" id="IPR007849">
    <property type="entry name" value="ATP10"/>
</dbReference>
<sequence>MLSKQVLSQFRNQCKRSTLQYRFLTTTTENTTAFKKYGAFREAPRGLGLVNPPEVSHGTWIQKKKQKLRDLGDYEKAFAAHAAERQYLVKEATKSYFHDANEMKEHGGKMYYASTQLMKPEKTGYMPDFETQDLSKNRVHTTDRLHDKITLMTFALTQFGLDHTRTFANPFWEKYGNKTKDIQLLEIIVEENVLKQLLLKAFVTRALKGLPKERQDNVLLLYKDISRVRPYLDMTNKHIGYVYLIDENCKVRWTAHGNATQEEIGNMLAMTDYLYQKRQQ</sequence>
<evidence type="ECO:0000313" key="2">
    <source>
        <dbReference type="Proteomes" id="UP000242381"/>
    </source>
</evidence>
<dbReference type="AlphaFoldDB" id="A0A1X0S4K8"/>
<dbReference type="SUPFAM" id="SSF52833">
    <property type="entry name" value="Thioredoxin-like"/>
    <property type="match status" value="1"/>
</dbReference>